<evidence type="ECO:0008006" key="3">
    <source>
        <dbReference type="Google" id="ProtNLM"/>
    </source>
</evidence>
<dbReference type="EMBL" id="CAUYUJ010017985">
    <property type="protein sequence ID" value="CAK0879652.1"/>
    <property type="molecule type" value="Genomic_DNA"/>
</dbReference>
<sequence>MAVPVSFKMPDLSDPQRMRANNDFATVAVAVPPPTAASLASAAAAQVSAAEALAARNAQALLSLLPLAVIRWLYVTSSRLFSFCLSNVDASWAGTHFATAEASSAGLGVSRRIHVHGYGAPPADINLFILVNSHGPNLHIGIAAGSYIRDPVALAQHINVEIRRAVSESIRDESVSASLLPQV</sequence>
<name>A0ABN9W0Z3_9DINO</name>
<accession>A0ABN9W0Z3</accession>
<reference evidence="1" key="1">
    <citation type="submission" date="2023-10" db="EMBL/GenBank/DDBJ databases">
        <authorList>
            <person name="Chen Y."/>
            <person name="Shah S."/>
            <person name="Dougan E. K."/>
            <person name="Thang M."/>
            <person name="Chan C."/>
        </authorList>
    </citation>
    <scope>NUCLEOTIDE SEQUENCE [LARGE SCALE GENOMIC DNA]</scope>
</reference>
<comment type="caution">
    <text evidence="1">The sequence shown here is derived from an EMBL/GenBank/DDBJ whole genome shotgun (WGS) entry which is preliminary data.</text>
</comment>
<keyword evidence="2" id="KW-1185">Reference proteome</keyword>
<dbReference type="Proteomes" id="UP001189429">
    <property type="component" value="Unassembled WGS sequence"/>
</dbReference>
<proteinExistence type="predicted"/>
<evidence type="ECO:0000313" key="1">
    <source>
        <dbReference type="EMBL" id="CAK0879652.1"/>
    </source>
</evidence>
<gene>
    <name evidence="1" type="ORF">PCOR1329_LOCUS63029</name>
</gene>
<protein>
    <recommendedName>
        <fullName evidence="3">O-acyltransferase WSD1 C-terminal domain-containing protein</fullName>
    </recommendedName>
</protein>
<organism evidence="1 2">
    <name type="scientific">Prorocentrum cordatum</name>
    <dbReference type="NCBI Taxonomy" id="2364126"/>
    <lineage>
        <taxon>Eukaryota</taxon>
        <taxon>Sar</taxon>
        <taxon>Alveolata</taxon>
        <taxon>Dinophyceae</taxon>
        <taxon>Prorocentrales</taxon>
        <taxon>Prorocentraceae</taxon>
        <taxon>Prorocentrum</taxon>
    </lineage>
</organism>
<evidence type="ECO:0000313" key="2">
    <source>
        <dbReference type="Proteomes" id="UP001189429"/>
    </source>
</evidence>